<dbReference type="GO" id="GO:0006269">
    <property type="term" value="P:DNA replication, synthesis of primer"/>
    <property type="evidence" value="ECO:0007669"/>
    <property type="project" value="UniProtKB-KW"/>
</dbReference>
<evidence type="ECO:0000256" key="5">
    <source>
        <dbReference type="ARBA" id="ARBA00022801"/>
    </source>
</evidence>
<evidence type="ECO:0000256" key="10">
    <source>
        <dbReference type="ARBA" id="ARBA00044969"/>
    </source>
</evidence>
<keyword evidence="4" id="KW-0547">Nucleotide-binding</keyword>
<feature type="domain" description="SF4 helicase" evidence="14">
    <location>
        <begin position="181"/>
        <end position="451"/>
    </location>
</feature>
<evidence type="ECO:0000256" key="6">
    <source>
        <dbReference type="ARBA" id="ARBA00022806"/>
    </source>
</evidence>
<evidence type="ECO:0000256" key="1">
    <source>
        <dbReference type="ARBA" id="ARBA00008428"/>
    </source>
</evidence>
<evidence type="ECO:0000256" key="4">
    <source>
        <dbReference type="ARBA" id="ARBA00022741"/>
    </source>
</evidence>
<evidence type="ECO:0000256" key="13">
    <source>
        <dbReference type="ARBA" id="ARBA00048954"/>
    </source>
</evidence>
<dbReference type="InterPro" id="IPR027417">
    <property type="entry name" value="P-loop_NTPase"/>
</dbReference>
<evidence type="ECO:0000313" key="15">
    <source>
        <dbReference type="EMBL" id="GES27848.1"/>
    </source>
</evidence>
<gene>
    <name evidence="15" type="ORF">San01_03350</name>
</gene>
<dbReference type="Pfam" id="PF03796">
    <property type="entry name" value="DnaB_C"/>
    <property type="match status" value="1"/>
</dbReference>
<organism evidence="15 16">
    <name type="scientific">Streptomyces angustmyceticus</name>
    <dbReference type="NCBI Taxonomy" id="285578"/>
    <lineage>
        <taxon>Bacteria</taxon>
        <taxon>Bacillati</taxon>
        <taxon>Actinomycetota</taxon>
        <taxon>Actinomycetes</taxon>
        <taxon>Kitasatosporales</taxon>
        <taxon>Streptomycetaceae</taxon>
        <taxon>Streptomyces</taxon>
    </lineage>
</organism>
<evidence type="ECO:0000256" key="7">
    <source>
        <dbReference type="ARBA" id="ARBA00022840"/>
    </source>
</evidence>
<dbReference type="PROSITE" id="PS51199">
    <property type="entry name" value="SF4_HELICASE"/>
    <property type="match status" value="1"/>
</dbReference>
<comment type="similarity">
    <text evidence="1">Belongs to the helicase family. DnaB subfamily.</text>
</comment>
<dbReference type="InterPro" id="IPR036185">
    <property type="entry name" value="DNA_heli_DnaB-like_N_sf"/>
</dbReference>
<dbReference type="GO" id="GO:0043139">
    <property type="term" value="F:5'-3' DNA helicase activity"/>
    <property type="evidence" value="ECO:0007669"/>
    <property type="project" value="UniProtKB-EC"/>
</dbReference>
<protein>
    <recommendedName>
        <fullName evidence="11">Replicative DNA helicase DnaB</fullName>
        <ecNumber evidence="10">5.6.2.3</ecNumber>
    </recommendedName>
    <alternativeName>
        <fullName evidence="12">DNA 5'-3' helicase DnaB</fullName>
    </alternativeName>
</protein>
<dbReference type="SUPFAM" id="SSF52540">
    <property type="entry name" value="P-loop containing nucleoside triphosphate hydrolases"/>
    <property type="match status" value="1"/>
</dbReference>
<dbReference type="EMBL" id="BLAG01000004">
    <property type="protein sequence ID" value="GES27848.1"/>
    <property type="molecule type" value="Genomic_DNA"/>
</dbReference>
<dbReference type="GO" id="GO:1990077">
    <property type="term" value="C:primosome complex"/>
    <property type="evidence" value="ECO:0007669"/>
    <property type="project" value="UniProtKB-KW"/>
</dbReference>
<dbReference type="GO" id="GO:0003677">
    <property type="term" value="F:DNA binding"/>
    <property type="evidence" value="ECO:0007669"/>
    <property type="project" value="UniProtKB-KW"/>
</dbReference>
<keyword evidence="7" id="KW-0067">ATP-binding</keyword>
<dbReference type="Gene3D" id="3.40.50.300">
    <property type="entry name" value="P-loop containing nucleotide triphosphate hydrolases"/>
    <property type="match status" value="1"/>
</dbReference>
<evidence type="ECO:0000256" key="3">
    <source>
        <dbReference type="ARBA" id="ARBA00022705"/>
    </source>
</evidence>
<sequence length="451" mass="48928">MTDEFEDFERIPPQHLEAEQAVLGAMMLSPRSVIDQVMPVVKSDDFYRPAHEIIFTTICDVYGRGRDPKIDPITIAAELTGAGLIEKIGGASYLHTLVQTVPSTANADYYAHIVYAKAQLRRVIEASSRAASRAYTSQGEASDIVDDAMAELQGAATGISAIEVKLSVSDRWAGFLDELEAGKDPRALDTPWQDLNEIVELKPGQLVTIGAATGGGKSLLGMNLAAHVAMTRARPVLVASMEMGGSELMARLTAAEASVNLDRLIRRKLEDADWAKIAKASERLQHAENFILDDSPSLTVSKIRARMRWMTSRGTPPAMVVADYLQLLTPENSKGGGEKSRAVEVAELSRNLKLLAMEFEIPVVALAQFNRNAVGRQPIVSDFKDSSAIEQDSNVIVLMHRELAEDGTDTGPRAGEVDLIVAKNRNGASGRIVPLVFQGHYARLRSLGRAA</sequence>
<comment type="catalytic activity">
    <reaction evidence="13">
        <text>ATP + H2O = ADP + phosphate + H(+)</text>
        <dbReference type="Rhea" id="RHEA:13065"/>
        <dbReference type="ChEBI" id="CHEBI:15377"/>
        <dbReference type="ChEBI" id="CHEBI:15378"/>
        <dbReference type="ChEBI" id="CHEBI:30616"/>
        <dbReference type="ChEBI" id="CHEBI:43474"/>
        <dbReference type="ChEBI" id="CHEBI:456216"/>
        <dbReference type="EC" id="5.6.2.3"/>
    </reaction>
</comment>
<evidence type="ECO:0000256" key="2">
    <source>
        <dbReference type="ARBA" id="ARBA00022515"/>
    </source>
</evidence>
<dbReference type="Pfam" id="PF00772">
    <property type="entry name" value="DnaB"/>
    <property type="match status" value="1"/>
</dbReference>
<keyword evidence="9" id="KW-0413">Isomerase</keyword>
<evidence type="ECO:0000256" key="8">
    <source>
        <dbReference type="ARBA" id="ARBA00023125"/>
    </source>
</evidence>
<dbReference type="GO" id="GO:0005829">
    <property type="term" value="C:cytosol"/>
    <property type="evidence" value="ECO:0007669"/>
    <property type="project" value="TreeGrafter"/>
</dbReference>
<evidence type="ECO:0000256" key="11">
    <source>
        <dbReference type="ARBA" id="ARBA00044995"/>
    </source>
</evidence>
<evidence type="ECO:0000256" key="9">
    <source>
        <dbReference type="ARBA" id="ARBA00023235"/>
    </source>
</evidence>
<evidence type="ECO:0000259" key="14">
    <source>
        <dbReference type="PROSITE" id="PS51199"/>
    </source>
</evidence>
<dbReference type="AlphaFoldDB" id="A0A5J4LB29"/>
<name>A0A5J4LB29_9ACTN</name>
<dbReference type="GO" id="GO:0005524">
    <property type="term" value="F:ATP binding"/>
    <property type="evidence" value="ECO:0007669"/>
    <property type="project" value="UniProtKB-KW"/>
</dbReference>
<dbReference type="InterPro" id="IPR007694">
    <property type="entry name" value="DNA_helicase_DnaB-like_C"/>
</dbReference>
<dbReference type="FunFam" id="1.10.860.10:FF:000001">
    <property type="entry name" value="Replicative DNA helicase"/>
    <property type="match status" value="1"/>
</dbReference>
<proteinExistence type="inferred from homology"/>
<dbReference type="RefSeq" id="WP_086717171.1">
    <property type="nucleotide sequence ID" value="NZ_BLAG01000004.1"/>
</dbReference>
<evidence type="ECO:0000256" key="12">
    <source>
        <dbReference type="ARBA" id="ARBA00045002"/>
    </source>
</evidence>
<dbReference type="InterPro" id="IPR016136">
    <property type="entry name" value="DNA_helicase_N/primase_C"/>
</dbReference>
<dbReference type="InterPro" id="IPR007693">
    <property type="entry name" value="DNA_helicase_DnaB-like_N"/>
</dbReference>
<dbReference type="PANTHER" id="PTHR30153:SF2">
    <property type="entry name" value="REPLICATIVE DNA HELICASE"/>
    <property type="match status" value="1"/>
</dbReference>
<keyword evidence="16" id="KW-1185">Reference proteome</keyword>
<dbReference type="GO" id="GO:0016787">
    <property type="term" value="F:hydrolase activity"/>
    <property type="evidence" value="ECO:0007669"/>
    <property type="project" value="UniProtKB-KW"/>
</dbReference>
<reference evidence="15 16" key="1">
    <citation type="submission" date="2019-10" db="EMBL/GenBank/DDBJ databases">
        <title>Whole genome shotgun sequence of Streptomyces angustmyceticus NBRC 3934.</title>
        <authorList>
            <person name="Hosoyama A."/>
            <person name="Ichikawa N."/>
            <person name="Kimura A."/>
            <person name="Kitahashi Y."/>
            <person name="Komaki H."/>
            <person name="Uohara A."/>
        </authorList>
    </citation>
    <scope>NUCLEOTIDE SEQUENCE [LARGE SCALE GENOMIC DNA]</scope>
    <source>
        <strain evidence="15 16">NBRC 3934</strain>
    </source>
</reference>
<dbReference type="EC" id="5.6.2.3" evidence="10"/>
<dbReference type="PANTHER" id="PTHR30153">
    <property type="entry name" value="REPLICATIVE DNA HELICASE DNAB"/>
    <property type="match status" value="1"/>
</dbReference>
<keyword evidence="5" id="KW-0378">Hydrolase</keyword>
<dbReference type="SUPFAM" id="SSF48024">
    <property type="entry name" value="N-terminal domain of DnaB helicase"/>
    <property type="match status" value="1"/>
</dbReference>
<dbReference type="GeneID" id="96749755"/>
<evidence type="ECO:0000313" key="16">
    <source>
        <dbReference type="Proteomes" id="UP000325598"/>
    </source>
</evidence>
<comment type="caution">
    <text evidence="15">The sequence shown here is derived from an EMBL/GenBank/DDBJ whole genome shotgun (WGS) entry which is preliminary data.</text>
</comment>
<keyword evidence="6 15" id="KW-0347">Helicase</keyword>
<dbReference type="Gene3D" id="1.10.860.10">
    <property type="entry name" value="DNAb Helicase, Chain A"/>
    <property type="match status" value="1"/>
</dbReference>
<dbReference type="Proteomes" id="UP000325598">
    <property type="component" value="Unassembled WGS sequence"/>
</dbReference>
<keyword evidence="8" id="KW-0238">DNA-binding</keyword>
<accession>A0A5J4LB29</accession>
<dbReference type="OrthoDB" id="9773982at2"/>
<keyword evidence="3" id="KW-0235">DNA replication</keyword>
<keyword evidence="2" id="KW-0639">Primosome</keyword>